<dbReference type="EMBL" id="JANQDX010000009">
    <property type="protein sequence ID" value="KAL0919206.1"/>
    <property type="molecule type" value="Genomic_DNA"/>
</dbReference>
<name>A0ABD0V9G0_DENTH</name>
<keyword evidence="2" id="KW-1185">Reference proteome</keyword>
<sequence>MKIEQKKYKPCQAINGFSVIGEHMGFGHDRNLVVSFGSKPPCSEGPGHTCLPAVPFGNGSTVWCHLAMKPPRVILHTNCDLYNLLGNLIIRLKECSFSLRRDRQSKKSMGRSIPPKPSAVDLIWPSGWKT</sequence>
<proteinExistence type="predicted"/>
<protein>
    <submittedName>
        <fullName evidence="1">Uncharacterized protein</fullName>
    </submittedName>
</protein>
<gene>
    <name evidence="1" type="ORF">M5K25_011289</name>
</gene>
<organism evidence="1 2">
    <name type="scientific">Dendrobium thyrsiflorum</name>
    <name type="common">Pinecone-like raceme dendrobium</name>
    <name type="synonym">Orchid</name>
    <dbReference type="NCBI Taxonomy" id="117978"/>
    <lineage>
        <taxon>Eukaryota</taxon>
        <taxon>Viridiplantae</taxon>
        <taxon>Streptophyta</taxon>
        <taxon>Embryophyta</taxon>
        <taxon>Tracheophyta</taxon>
        <taxon>Spermatophyta</taxon>
        <taxon>Magnoliopsida</taxon>
        <taxon>Liliopsida</taxon>
        <taxon>Asparagales</taxon>
        <taxon>Orchidaceae</taxon>
        <taxon>Epidendroideae</taxon>
        <taxon>Malaxideae</taxon>
        <taxon>Dendrobiinae</taxon>
        <taxon>Dendrobium</taxon>
    </lineage>
</organism>
<comment type="caution">
    <text evidence="1">The sequence shown here is derived from an EMBL/GenBank/DDBJ whole genome shotgun (WGS) entry which is preliminary data.</text>
</comment>
<evidence type="ECO:0000313" key="2">
    <source>
        <dbReference type="Proteomes" id="UP001552299"/>
    </source>
</evidence>
<dbReference type="Proteomes" id="UP001552299">
    <property type="component" value="Unassembled WGS sequence"/>
</dbReference>
<reference evidence="1 2" key="1">
    <citation type="journal article" date="2024" name="Plant Biotechnol. J.">
        <title>Dendrobium thyrsiflorum genome and its molecular insights into genes involved in important horticultural traits.</title>
        <authorList>
            <person name="Chen B."/>
            <person name="Wang J.Y."/>
            <person name="Zheng P.J."/>
            <person name="Li K.L."/>
            <person name="Liang Y.M."/>
            <person name="Chen X.F."/>
            <person name="Zhang C."/>
            <person name="Zhao X."/>
            <person name="He X."/>
            <person name="Zhang G.Q."/>
            <person name="Liu Z.J."/>
            <person name="Xu Q."/>
        </authorList>
    </citation>
    <scope>NUCLEOTIDE SEQUENCE [LARGE SCALE GENOMIC DNA]</scope>
    <source>
        <strain evidence="1">GZMU011</strain>
    </source>
</reference>
<evidence type="ECO:0000313" key="1">
    <source>
        <dbReference type="EMBL" id="KAL0919206.1"/>
    </source>
</evidence>
<dbReference type="AlphaFoldDB" id="A0ABD0V9G0"/>
<accession>A0ABD0V9G0</accession>